<dbReference type="OrthoDB" id="26387at2759"/>
<evidence type="ECO:0000256" key="3">
    <source>
        <dbReference type="ARBA" id="ARBA00022771"/>
    </source>
</evidence>
<feature type="compositionally biased region" description="Low complexity" evidence="7">
    <location>
        <begin position="587"/>
        <end position="602"/>
    </location>
</feature>
<feature type="domain" description="UBR-type" evidence="9">
    <location>
        <begin position="1372"/>
        <end position="1468"/>
    </location>
</feature>
<feature type="region of interest" description="Disordered" evidence="7">
    <location>
        <begin position="1115"/>
        <end position="1157"/>
    </location>
</feature>
<evidence type="ECO:0000256" key="6">
    <source>
        <dbReference type="RuleBase" id="RU366018"/>
    </source>
</evidence>
<dbReference type="GO" id="GO:0071596">
    <property type="term" value="P:ubiquitin-dependent protein catabolic process via the N-end rule pathway"/>
    <property type="evidence" value="ECO:0007669"/>
    <property type="project" value="UniProtKB-UniRule"/>
</dbReference>
<feature type="region of interest" description="Disordered" evidence="7">
    <location>
        <begin position="587"/>
        <end position="631"/>
    </location>
</feature>
<dbReference type="PANTHER" id="PTHR21497:SF24">
    <property type="entry name" value="E3 UBIQUITIN-PROTEIN LIGASE UBR1"/>
    <property type="match status" value="1"/>
</dbReference>
<keyword evidence="6" id="KW-0808">Transferase</keyword>
<dbReference type="GO" id="GO:0061630">
    <property type="term" value="F:ubiquitin protein ligase activity"/>
    <property type="evidence" value="ECO:0007669"/>
    <property type="project" value="UniProtKB-UniRule"/>
</dbReference>
<evidence type="ECO:0000313" key="11">
    <source>
        <dbReference type="Proteomes" id="UP000827284"/>
    </source>
</evidence>
<keyword evidence="2" id="KW-0677">Repeat</keyword>
<feature type="compositionally biased region" description="Acidic residues" evidence="7">
    <location>
        <begin position="1195"/>
        <end position="1211"/>
    </location>
</feature>
<comment type="catalytic activity">
    <reaction evidence="6">
        <text>S-ubiquitinyl-[E2 ubiquitin-conjugating enzyme]-L-cysteine + [acceptor protein]-L-lysine = [E2 ubiquitin-conjugating enzyme]-L-cysteine + N(6)-ubiquitinyl-[acceptor protein]-L-lysine.</text>
        <dbReference type="EC" id="2.3.2.27"/>
    </reaction>
</comment>
<comment type="caution">
    <text evidence="10">The sequence shown here is derived from an EMBL/GenBank/DDBJ whole genome shotgun (WGS) entry which is preliminary data.</text>
</comment>
<feature type="compositionally biased region" description="Basic and acidic residues" evidence="7">
    <location>
        <begin position="1332"/>
        <end position="1362"/>
    </location>
</feature>
<evidence type="ECO:0000259" key="8">
    <source>
        <dbReference type="PROSITE" id="PS50919"/>
    </source>
</evidence>
<dbReference type="CDD" id="cd19670">
    <property type="entry name" value="UBR-box_UBR1_2_3"/>
    <property type="match status" value="2"/>
</dbReference>
<dbReference type="PROSITE" id="PS50919">
    <property type="entry name" value="MIR"/>
    <property type="match status" value="1"/>
</dbReference>
<dbReference type="SUPFAM" id="SSF82109">
    <property type="entry name" value="MIR domain"/>
    <property type="match status" value="1"/>
</dbReference>
<dbReference type="SMART" id="SM00472">
    <property type="entry name" value="MIR"/>
    <property type="match status" value="1"/>
</dbReference>
<evidence type="ECO:0000313" key="10">
    <source>
        <dbReference type="EMBL" id="GJJ72492.1"/>
    </source>
</evidence>
<dbReference type="PROSITE" id="PS51157">
    <property type="entry name" value="ZF_UBR"/>
    <property type="match status" value="2"/>
</dbReference>
<reference evidence="10" key="2">
    <citation type="journal article" date="2022" name="Microbiol. Resour. Announc.">
        <title>Whole-Genome Sequence of Entomortierella parvispora E1425, a Mucoromycotan Fungus Associated with Burkholderiaceae-Related Endosymbiotic Bacteria.</title>
        <authorList>
            <person name="Herlambang A."/>
            <person name="Guo Y."/>
            <person name="Takashima Y."/>
            <person name="Narisawa K."/>
            <person name="Ohta H."/>
            <person name="Nishizawa T."/>
        </authorList>
    </citation>
    <scope>NUCLEOTIDE SEQUENCE</scope>
    <source>
        <strain evidence="10">E1425</strain>
    </source>
</reference>
<dbReference type="SMART" id="SM00396">
    <property type="entry name" value="ZnF_UBR1"/>
    <property type="match status" value="5"/>
</dbReference>
<dbReference type="GO" id="GO:0016567">
    <property type="term" value="P:protein ubiquitination"/>
    <property type="evidence" value="ECO:0007669"/>
    <property type="project" value="UniProtKB-UniRule"/>
</dbReference>
<evidence type="ECO:0000256" key="4">
    <source>
        <dbReference type="ARBA" id="ARBA00022833"/>
    </source>
</evidence>
<feature type="region of interest" description="Disordered" evidence="7">
    <location>
        <begin position="1320"/>
        <end position="1362"/>
    </location>
</feature>
<dbReference type="InterPro" id="IPR003126">
    <property type="entry name" value="Znf_UBR"/>
</dbReference>
<dbReference type="InterPro" id="IPR016093">
    <property type="entry name" value="MIR_motif"/>
</dbReference>
<keyword evidence="3 6" id="KW-0863">Zinc-finger</keyword>
<dbReference type="Gene3D" id="2.10.110.30">
    <property type="match status" value="5"/>
</dbReference>
<feature type="region of interest" description="Disordered" evidence="7">
    <location>
        <begin position="1172"/>
        <end position="1211"/>
    </location>
</feature>
<feature type="compositionally biased region" description="Low complexity" evidence="7">
    <location>
        <begin position="1115"/>
        <end position="1140"/>
    </location>
</feature>
<dbReference type="EMBL" id="BQFW01000007">
    <property type="protein sequence ID" value="GJJ72492.1"/>
    <property type="molecule type" value="Genomic_DNA"/>
</dbReference>
<feature type="compositionally biased region" description="Polar residues" evidence="7">
    <location>
        <begin position="1320"/>
        <end position="1331"/>
    </location>
</feature>
<proteinExistence type="inferred from homology"/>
<comment type="pathway">
    <text evidence="6">Protein modification; protein ubiquitination.</text>
</comment>
<dbReference type="EC" id="2.3.2.27" evidence="6"/>
<keyword evidence="11" id="KW-1185">Reference proteome</keyword>
<comment type="similarity">
    <text evidence="6">Belongs to the E3 ubiquitin-protein ligase UBR1-like family.</text>
</comment>
<dbReference type="Pfam" id="PF02207">
    <property type="entry name" value="zf-UBR"/>
    <property type="match status" value="6"/>
</dbReference>
<evidence type="ECO:0000256" key="2">
    <source>
        <dbReference type="ARBA" id="ARBA00022737"/>
    </source>
</evidence>
<reference evidence="10" key="1">
    <citation type="submission" date="2021-11" db="EMBL/GenBank/DDBJ databases">
        <authorList>
            <person name="Herlambang A."/>
            <person name="Guo Y."/>
            <person name="Takashima Y."/>
            <person name="Nishizawa T."/>
        </authorList>
    </citation>
    <scope>NUCLEOTIDE SEQUENCE</scope>
    <source>
        <strain evidence="10">E1425</strain>
    </source>
</reference>
<feature type="domain" description="UBR-type" evidence="9">
    <location>
        <begin position="906"/>
        <end position="979"/>
    </location>
</feature>
<dbReference type="PANTHER" id="PTHR21497">
    <property type="entry name" value="UBIQUITIN LIGASE E3 ALPHA-RELATED"/>
    <property type="match status" value="1"/>
</dbReference>
<keyword evidence="6" id="KW-0833">Ubl conjugation pathway</keyword>
<evidence type="ECO:0000256" key="7">
    <source>
        <dbReference type="SAM" id="MobiDB-lite"/>
    </source>
</evidence>
<protein>
    <recommendedName>
        <fullName evidence="6">E3 ubiquitin-protein ligase</fullName>
        <ecNumber evidence="6">2.3.2.27</ecNumber>
    </recommendedName>
</protein>
<keyword evidence="1 6" id="KW-0479">Metal-binding</keyword>
<comment type="function">
    <text evidence="6">Ubiquitin ligase protein which is a component of the N-end rule pathway. Recognizes and binds to proteins bearing specific N-terminal residues that are destabilizing according to the N-end rule, leading to their ubiquitination and subsequent degradation.</text>
</comment>
<keyword evidence="4 6" id="KW-0862">Zinc</keyword>
<feature type="domain" description="MIR" evidence="8">
    <location>
        <begin position="1694"/>
        <end position="1746"/>
    </location>
</feature>
<organism evidence="10 11">
    <name type="scientific">Entomortierella parvispora</name>
    <dbReference type="NCBI Taxonomy" id="205924"/>
    <lineage>
        <taxon>Eukaryota</taxon>
        <taxon>Fungi</taxon>
        <taxon>Fungi incertae sedis</taxon>
        <taxon>Mucoromycota</taxon>
        <taxon>Mortierellomycotina</taxon>
        <taxon>Mortierellomycetes</taxon>
        <taxon>Mortierellales</taxon>
        <taxon>Mortierellaceae</taxon>
        <taxon>Entomortierella</taxon>
    </lineage>
</organism>
<dbReference type="Gene3D" id="2.80.10.50">
    <property type="match status" value="1"/>
</dbReference>
<accession>A0A9P3H9D8</accession>
<sequence length="1757" mass="194788">MTIFQLAKTTRPGQQQANPTVTIPDSARTILESIVNPLVVVSFYSCRRDIQEALWSALYRRFYKDDLDSTGAATTGIWAFVSETKRLATDMDGIPTLISSSAPRYLYLIPLLAHGSEQDLSSQNHGKEHGNISPVDRLILALTALTSARLTVVSDNQKDAQADLATICPALEDVEEVTEVEPSLATYGRPILSWWSRYGAVVETDGETGQESEKESGSAGLEQLLAWRNNDSQRDVETIGRFFEAINYYPPPTQEPLEQLDSQQSENLGIEGLLTNDLQDQKDDTQDGTLKGMQSLASWTEDIVADKDASPLENDQLINGLLLYVNISVGLSQLEKAAGLSPPPSTSDAGRGLHGSSHHRPQVIQQTLISERILLTAGATYHETMNKHLDETPIPVPWHTLAMIHNEAQSTALAMAEVQFLTLPLDVDLKQLLMPKIREMCLVGNRPTSLPVTMASDVKATYSPMEPSGGLYMEYYTANASALKSYHIDLLDELWQSTFSEEALDALDAEEEATGESNPLETSDKDGHMKDYMQFVRLSEQIRQRFLEKCIPSLEATTTFSTLNEMLQDESTGFLELLSSLIVKGSTSVSTSGISPSSSTSSMRPVNPNKGYRLSRLPTKAAEPTDDGEDGAVASLDENLPEVMQRPAISQPPATALERRIAEILQTKSTVSGVKAVSTVRLNASRNKTATAEVPSGAAQATGVAKGSKTGTAFKSIAKESESRVVVQFGWTLHLLHANTQQYAWIWTWLYNHEGSSRQNAVACDSKMYTASKWIILPAKDLIRTRKDWKVSYGDRVWLVSYWFSTRNAKMELPEYLPLARGAPCRHVIPYGETYVICKTCPADVLCMRCFRASDHTDHTMYLQCSWGTSICVCEDRSRLKPHHSLHCSIHCAESHRTYSRLGKGKQCSMTFKPGEMVYSCQTCAVNGSETSVLCARCFRSQNHFGHSTTAQIADDGTICSCQDSKSWSKDIPCSYHSVGQLGPEYLRQPSSPLIPSALKDKSSTLSSPSKTQRPSPSKEKPIKRHSALNTIPGSDQIDRDGSISEPPTPKLDTPVQGDRQQDRPDRCRHIFKPGEDIYHCQDCSVDDRVVICSRCFHGSACMNHRWRMGEFLGSSPKSNSRSSSSSSSSQPSNTSSLRSHGAHSAQVGRGARAPEESEVLSVLVDNLSIQTEPSRNNPVDMQSSQGKPVVSTIQEEDVEESAPEDDEESGVEAVATCDCGDPSLFKTAFDCNYHLPDEYRPMPHLVQCNYLFLRGDSMYQCRTCYGSTEAGTSCSTAWICEHCFDLEKHKDHQIEKTTNIRNEGLYCHCGSPDRRAASTSAFAVPSTSTEKILREKSTSEIPGENKEREDNNTKKDRTTGECMDDHNRQTVICSREIKEGMYYYKCQSCQTDPNRVFCEPCFIKEAHEDHLYQRLCAPSITLAFPELASGFDRQQQQSQHQLPPMLQCGCGENSAFRFATHCQQHERSGGTNVVLECRYRAKAGEWVAHCRTCFPEDMATALQKEEPYLCLRCRQASDHQEHDITWIKITVDRVSTCSCGKSQTIGILEPLETGYGTASSPSPETIAATEDIVDGLDPNLIASLSSPLSSPSLSPSSSSFLSAAFASSRRGPLLDLKPLCSYHTMIYKTTPSTTLYLHSHPYRSINHQDHNEVSGYRYHNQDNDWIVTRPDMAPPNPTQGPPSSASSSMASRSSFLQWKDVFWLKHGQTGQFLNSMASLRINQGFQEISTMEAPHSNNDWIVEETTWLRQQILSDE</sequence>
<feature type="zinc finger region" description="UBR-type" evidence="5">
    <location>
        <begin position="906"/>
        <end position="979"/>
    </location>
</feature>
<name>A0A9P3H9D8_9FUNG</name>
<dbReference type="GO" id="GO:0000151">
    <property type="term" value="C:ubiquitin ligase complex"/>
    <property type="evidence" value="ECO:0007669"/>
    <property type="project" value="TreeGrafter"/>
</dbReference>
<evidence type="ECO:0000259" key="9">
    <source>
        <dbReference type="PROSITE" id="PS51157"/>
    </source>
</evidence>
<feature type="region of interest" description="Disordered" evidence="7">
    <location>
        <begin position="337"/>
        <end position="360"/>
    </location>
</feature>
<feature type="zinc finger region" description="UBR-type" evidence="5">
    <location>
        <begin position="1372"/>
        <end position="1468"/>
    </location>
</feature>
<dbReference type="GO" id="GO:0005737">
    <property type="term" value="C:cytoplasm"/>
    <property type="evidence" value="ECO:0007669"/>
    <property type="project" value="TreeGrafter"/>
</dbReference>
<feature type="region of interest" description="Disordered" evidence="7">
    <location>
        <begin position="987"/>
        <end position="1068"/>
    </location>
</feature>
<dbReference type="InterPro" id="IPR039164">
    <property type="entry name" value="UBR1-like"/>
</dbReference>
<evidence type="ECO:0000256" key="1">
    <source>
        <dbReference type="ARBA" id="ARBA00022723"/>
    </source>
</evidence>
<feature type="compositionally biased region" description="Polar residues" evidence="7">
    <location>
        <begin position="1004"/>
        <end position="1016"/>
    </location>
</feature>
<feature type="compositionally biased region" description="Polar residues" evidence="7">
    <location>
        <begin position="1172"/>
        <end position="1187"/>
    </location>
</feature>
<evidence type="ECO:0000256" key="5">
    <source>
        <dbReference type="PROSITE-ProRule" id="PRU00508"/>
    </source>
</evidence>
<dbReference type="InterPro" id="IPR036300">
    <property type="entry name" value="MIR_dom_sf"/>
</dbReference>
<dbReference type="GO" id="GO:0008270">
    <property type="term" value="F:zinc ion binding"/>
    <property type="evidence" value="ECO:0007669"/>
    <property type="project" value="UniProtKB-UniRule"/>
</dbReference>
<dbReference type="Proteomes" id="UP000827284">
    <property type="component" value="Unassembled WGS sequence"/>
</dbReference>
<gene>
    <name evidence="10" type="ORF">EMPS_04850</name>
</gene>